<sequence length="191" mass="19879">MAPNNTNDSVAAVPWTETRQDDGVHLSASVLLHLKLTRLGLCSNRPSAGQGTIVKRSGASGSSTVAIDNKIEQAMDLVKSHLMFAVREEVEVLKERIDVLMERIAFLESENQILRAAATQETLAQIAQLEATFPVSGNDNIGSGGSSVSVVGVASSIGAIVNNTITSTTTTPSTTTSCTSSQLPSGTSPAP</sequence>
<evidence type="ECO:0000256" key="6">
    <source>
        <dbReference type="ARBA" id="ARBA00023163"/>
    </source>
</evidence>
<dbReference type="InterPro" id="IPR047862">
    <property type="entry name" value="TSC22/BUN_CS"/>
</dbReference>
<dbReference type="Pfam" id="PF01166">
    <property type="entry name" value="TSC22"/>
    <property type="match status" value="1"/>
</dbReference>
<dbReference type="Proteomes" id="UP000789390">
    <property type="component" value="Unassembled WGS sequence"/>
</dbReference>
<feature type="coiled-coil region" evidence="8">
    <location>
        <begin position="83"/>
        <end position="117"/>
    </location>
</feature>
<dbReference type="GO" id="GO:0005829">
    <property type="term" value="C:cytosol"/>
    <property type="evidence" value="ECO:0007669"/>
    <property type="project" value="TreeGrafter"/>
</dbReference>
<feature type="compositionally biased region" description="Polar residues" evidence="9">
    <location>
        <begin position="182"/>
        <end position="191"/>
    </location>
</feature>
<feature type="region of interest" description="Disordered" evidence="9">
    <location>
        <begin position="166"/>
        <end position="191"/>
    </location>
</feature>
<proteinExistence type="inferred from homology"/>
<comment type="caution">
    <text evidence="10">The sequence shown here is derived from an EMBL/GenBank/DDBJ whole genome shotgun (WGS) entry which is preliminary data.</text>
</comment>
<evidence type="ECO:0000313" key="10">
    <source>
        <dbReference type="EMBL" id="CAH0105274.1"/>
    </source>
</evidence>
<keyword evidence="8" id="KW-0175">Coiled coil</keyword>
<evidence type="ECO:0000256" key="5">
    <source>
        <dbReference type="ARBA" id="ARBA00023015"/>
    </source>
</evidence>
<keyword evidence="11" id="KW-1185">Reference proteome</keyword>
<keyword evidence="5" id="KW-0805">Transcription regulation</keyword>
<dbReference type="SUPFAM" id="SSF58026">
    <property type="entry name" value="Delta-sleep-inducing peptide immunoreactive peptide"/>
    <property type="match status" value="1"/>
</dbReference>
<reference evidence="10" key="1">
    <citation type="submission" date="2021-11" db="EMBL/GenBank/DDBJ databases">
        <authorList>
            <person name="Schell T."/>
        </authorList>
    </citation>
    <scope>NUCLEOTIDE SEQUENCE</scope>
    <source>
        <strain evidence="10">M5</strain>
    </source>
</reference>
<keyword evidence="7" id="KW-0539">Nucleus</keyword>
<dbReference type="OrthoDB" id="8961796at2759"/>
<evidence type="ECO:0000256" key="3">
    <source>
        <dbReference type="ARBA" id="ARBA00007908"/>
    </source>
</evidence>
<dbReference type="GO" id="GO:0005634">
    <property type="term" value="C:nucleus"/>
    <property type="evidence" value="ECO:0007669"/>
    <property type="project" value="UniProtKB-SubCell"/>
</dbReference>
<evidence type="ECO:0000256" key="9">
    <source>
        <dbReference type="SAM" id="MobiDB-lite"/>
    </source>
</evidence>
<dbReference type="PANTHER" id="PTHR46745:SF1">
    <property type="entry name" value="TSC22 DOMAIN FAMILY PROTEIN 1"/>
    <property type="match status" value="1"/>
</dbReference>
<feature type="compositionally biased region" description="Low complexity" evidence="9">
    <location>
        <begin position="166"/>
        <end position="181"/>
    </location>
</feature>
<keyword evidence="4" id="KW-0963">Cytoplasm</keyword>
<dbReference type="GO" id="GO:0008284">
    <property type="term" value="P:positive regulation of cell population proliferation"/>
    <property type="evidence" value="ECO:0007669"/>
    <property type="project" value="TreeGrafter"/>
</dbReference>
<comment type="subcellular location">
    <subcellularLocation>
        <location evidence="2">Cytoplasm</location>
    </subcellularLocation>
    <subcellularLocation>
        <location evidence="1">Nucleus</location>
    </subcellularLocation>
</comment>
<evidence type="ECO:0000313" key="11">
    <source>
        <dbReference type="Proteomes" id="UP000789390"/>
    </source>
</evidence>
<gene>
    <name evidence="10" type="ORF">DGAL_LOCUS8294</name>
</gene>
<name>A0A8J2RP99_9CRUS</name>
<evidence type="ECO:0000256" key="2">
    <source>
        <dbReference type="ARBA" id="ARBA00004496"/>
    </source>
</evidence>
<keyword evidence="6" id="KW-0804">Transcription</keyword>
<dbReference type="Gene3D" id="1.20.5.490">
    <property type="entry name" value="Single helix bin"/>
    <property type="match status" value="1"/>
</dbReference>
<protein>
    <recommendedName>
        <fullName evidence="12">TSC22 domain family protein 1</fullName>
    </recommendedName>
</protein>
<comment type="similarity">
    <text evidence="3">Belongs to the TSC-22/Dip/Bun family.</text>
</comment>
<accession>A0A8J2RP99</accession>
<dbReference type="PROSITE" id="PS01289">
    <property type="entry name" value="TSC22"/>
    <property type="match status" value="1"/>
</dbReference>
<dbReference type="PANTHER" id="PTHR46745">
    <property type="entry name" value="TSC22 DOMAIN FAMILY PROTEIN 1"/>
    <property type="match status" value="1"/>
</dbReference>
<dbReference type="GO" id="GO:0006357">
    <property type="term" value="P:regulation of transcription by RNA polymerase II"/>
    <property type="evidence" value="ECO:0007669"/>
    <property type="project" value="InterPro"/>
</dbReference>
<evidence type="ECO:0000256" key="1">
    <source>
        <dbReference type="ARBA" id="ARBA00004123"/>
    </source>
</evidence>
<dbReference type="EMBL" id="CAKKLH010000179">
    <property type="protein sequence ID" value="CAH0105274.1"/>
    <property type="molecule type" value="Genomic_DNA"/>
</dbReference>
<evidence type="ECO:0000256" key="4">
    <source>
        <dbReference type="ARBA" id="ARBA00022490"/>
    </source>
</evidence>
<dbReference type="AlphaFoldDB" id="A0A8J2RP99"/>
<dbReference type="GO" id="GO:0043066">
    <property type="term" value="P:negative regulation of apoptotic process"/>
    <property type="evidence" value="ECO:0007669"/>
    <property type="project" value="TreeGrafter"/>
</dbReference>
<evidence type="ECO:0008006" key="12">
    <source>
        <dbReference type="Google" id="ProtNLM"/>
    </source>
</evidence>
<evidence type="ECO:0000256" key="8">
    <source>
        <dbReference type="SAM" id="Coils"/>
    </source>
</evidence>
<organism evidence="10 11">
    <name type="scientific">Daphnia galeata</name>
    <dbReference type="NCBI Taxonomy" id="27404"/>
    <lineage>
        <taxon>Eukaryota</taxon>
        <taxon>Metazoa</taxon>
        <taxon>Ecdysozoa</taxon>
        <taxon>Arthropoda</taxon>
        <taxon>Crustacea</taxon>
        <taxon>Branchiopoda</taxon>
        <taxon>Diplostraca</taxon>
        <taxon>Cladocera</taxon>
        <taxon>Anomopoda</taxon>
        <taxon>Daphniidae</taxon>
        <taxon>Daphnia</taxon>
    </lineage>
</organism>
<evidence type="ECO:0000256" key="7">
    <source>
        <dbReference type="ARBA" id="ARBA00023242"/>
    </source>
</evidence>
<dbReference type="InterPro" id="IPR000580">
    <property type="entry name" value="TSC22/Bun"/>
</dbReference>